<feature type="domain" description="Fibronectin type III-like" evidence="7">
    <location>
        <begin position="680"/>
        <end position="749"/>
    </location>
</feature>
<dbReference type="InterPro" id="IPR013783">
    <property type="entry name" value="Ig-like_fold"/>
</dbReference>
<proteinExistence type="inferred from homology"/>
<reference evidence="8 9" key="1">
    <citation type="submission" date="2020-03" db="EMBL/GenBank/DDBJ databases">
        <title>Genomic Encyclopedia of Type Strains, Phase IV (KMG-IV): sequencing the most valuable type-strain genomes for metagenomic binning, comparative biology and taxonomic classification.</title>
        <authorList>
            <person name="Goeker M."/>
        </authorList>
    </citation>
    <scope>NUCLEOTIDE SEQUENCE [LARGE SCALE GENOMIC DNA]</scope>
    <source>
        <strain evidence="8 9">DSM 101599</strain>
    </source>
</reference>
<dbReference type="InterPro" id="IPR002772">
    <property type="entry name" value="Glyco_hydro_3_C"/>
</dbReference>
<name>A0ABX0U891_9FLAO</name>
<evidence type="ECO:0000259" key="7">
    <source>
        <dbReference type="SMART" id="SM01217"/>
    </source>
</evidence>
<dbReference type="RefSeq" id="WP_167182766.1">
    <property type="nucleotide sequence ID" value="NZ_JAASQL010000001.1"/>
</dbReference>
<evidence type="ECO:0000256" key="6">
    <source>
        <dbReference type="ARBA" id="ARBA00023295"/>
    </source>
</evidence>
<dbReference type="EC" id="3.2.1.21" evidence="3"/>
<dbReference type="SUPFAM" id="SSF51445">
    <property type="entry name" value="(Trans)glycosidases"/>
    <property type="match status" value="1"/>
</dbReference>
<accession>A0ABX0U891</accession>
<dbReference type="InterPro" id="IPR036962">
    <property type="entry name" value="Glyco_hydro_3_N_sf"/>
</dbReference>
<dbReference type="GO" id="GO:0008422">
    <property type="term" value="F:beta-glucosidase activity"/>
    <property type="evidence" value="ECO:0007669"/>
    <property type="project" value="UniProtKB-EC"/>
</dbReference>
<sequence>MKFFFQSLFFIFLFCLTVTSCSDTKKPIKSKTDIKVDSLLKLMSLEEKVGQMTQLTLNKVFRTKEITEHTVIPKKNLENSIVKYNIGSVLNSVNHALEAGAWRNVITQLQNATKKTPHNIPVLYGIDAIHGAGYTLNATLFPHNIGMAATRNDALVKQAAQITAKEVRASGIRWNFDPVLDVGRQQLWSRFPETFGEDVTLVTNMGIETIKGYEGDDLKSVNSVASCMKHFVGYSAPKSGKDRTPAYLSDIELWEYYLPQFKAAVNAGAATIMINSGTLNGVPGHANEYLLKTVLRDQFKFKGVAVSDWEDIIRLHTKHKIAKTPKEAVKIAVNAGIDMSMVPSNYSFYHLLIELVNAGEVSMQRIDEAVGRILKLKFDLGLFDNPYPEKEAIDLFGQESYKNAALEAARESVTLLKNTDHILPLSKNKKVLVMGPGANSHACLNGCWSYTWQGQREDLYPEQEVTIVQAIQEKIGTKNVIDGSFSDFKNPKNFKTDLINKNAKNADYIVLCLGENAYAESPGSIDDLTLDANQIELAKAAIETGKPVILVMTEGRPRIVSSFVDNIAGVLQAYWPGSQGANAIADVLFGDYNPNGILPYTYPRATGDLLTYDHKFSETHKDLKGNKPAVFYPQWEFGFGLSYTTFSFGEIQVSSKEIQGNETIKISISVTNSGKRDGKKAIELYSKDEYASIAPSVKRLRKYKKIALKAGETKTVTFQLNAKDMSFVNQQLQRVTEPGNFRLIIGNKQTVINYVK</sequence>
<dbReference type="Gene3D" id="2.60.40.10">
    <property type="entry name" value="Immunoglobulins"/>
    <property type="match status" value="1"/>
</dbReference>
<dbReference type="Pfam" id="PF01915">
    <property type="entry name" value="Glyco_hydro_3_C"/>
    <property type="match status" value="1"/>
</dbReference>
<dbReference type="Gene3D" id="3.40.50.1700">
    <property type="entry name" value="Glycoside hydrolase family 3 C-terminal domain"/>
    <property type="match status" value="1"/>
</dbReference>
<organism evidence="8 9">
    <name type="scientific">Wenyingzhuangia heitensis</name>
    <dbReference type="NCBI Taxonomy" id="1487859"/>
    <lineage>
        <taxon>Bacteria</taxon>
        <taxon>Pseudomonadati</taxon>
        <taxon>Bacteroidota</taxon>
        <taxon>Flavobacteriia</taxon>
        <taxon>Flavobacteriales</taxon>
        <taxon>Flavobacteriaceae</taxon>
        <taxon>Wenyingzhuangia</taxon>
    </lineage>
</organism>
<keyword evidence="4" id="KW-0732">Signal</keyword>
<keyword evidence="9" id="KW-1185">Reference proteome</keyword>
<dbReference type="PROSITE" id="PS51257">
    <property type="entry name" value="PROKAR_LIPOPROTEIN"/>
    <property type="match status" value="1"/>
</dbReference>
<dbReference type="InterPro" id="IPR017853">
    <property type="entry name" value="GH"/>
</dbReference>
<dbReference type="InterPro" id="IPR001764">
    <property type="entry name" value="Glyco_hydro_3_N"/>
</dbReference>
<evidence type="ECO:0000313" key="8">
    <source>
        <dbReference type="EMBL" id="NIJ43836.1"/>
    </source>
</evidence>
<comment type="similarity">
    <text evidence="2">Belongs to the glycosyl hydrolase 3 family.</text>
</comment>
<evidence type="ECO:0000313" key="9">
    <source>
        <dbReference type="Proteomes" id="UP000745859"/>
    </source>
</evidence>
<dbReference type="PANTHER" id="PTHR30620:SF16">
    <property type="entry name" value="LYSOSOMAL BETA GLUCOSIDASE"/>
    <property type="match status" value="1"/>
</dbReference>
<dbReference type="InterPro" id="IPR051915">
    <property type="entry name" value="Cellulose_Degrad_GH3"/>
</dbReference>
<comment type="caution">
    <text evidence="8">The sequence shown here is derived from an EMBL/GenBank/DDBJ whole genome shotgun (WGS) entry which is preliminary data.</text>
</comment>
<dbReference type="Pfam" id="PF00933">
    <property type="entry name" value="Glyco_hydro_3"/>
    <property type="match status" value="1"/>
</dbReference>
<dbReference type="SUPFAM" id="SSF52279">
    <property type="entry name" value="Beta-D-glucan exohydrolase, C-terminal domain"/>
    <property type="match status" value="1"/>
</dbReference>
<dbReference type="EMBL" id="JAASQL010000001">
    <property type="protein sequence ID" value="NIJ43836.1"/>
    <property type="molecule type" value="Genomic_DNA"/>
</dbReference>
<dbReference type="PRINTS" id="PR00133">
    <property type="entry name" value="GLHYDRLASE3"/>
</dbReference>
<evidence type="ECO:0000256" key="5">
    <source>
        <dbReference type="ARBA" id="ARBA00022801"/>
    </source>
</evidence>
<evidence type="ECO:0000256" key="3">
    <source>
        <dbReference type="ARBA" id="ARBA00012744"/>
    </source>
</evidence>
<dbReference type="Pfam" id="PF14310">
    <property type="entry name" value="Fn3-like"/>
    <property type="match status" value="1"/>
</dbReference>
<keyword evidence="6 8" id="KW-0326">Glycosidase</keyword>
<protein>
    <recommendedName>
        <fullName evidence="3">beta-glucosidase</fullName>
        <ecNumber evidence="3">3.2.1.21</ecNumber>
    </recommendedName>
</protein>
<keyword evidence="5 8" id="KW-0378">Hydrolase</keyword>
<evidence type="ECO:0000256" key="1">
    <source>
        <dbReference type="ARBA" id="ARBA00000448"/>
    </source>
</evidence>
<dbReference type="PANTHER" id="PTHR30620">
    <property type="entry name" value="PERIPLASMIC BETA-GLUCOSIDASE-RELATED"/>
    <property type="match status" value="1"/>
</dbReference>
<evidence type="ECO:0000256" key="2">
    <source>
        <dbReference type="ARBA" id="ARBA00005336"/>
    </source>
</evidence>
<gene>
    <name evidence="8" type="ORF">FHR24_000275</name>
</gene>
<dbReference type="Proteomes" id="UP000745859">
    <property type="component" value="Unassembled WGS sequence"/>
</dbReference>
<comment type="catalytic activity">
    <reaction evidence="1">
        <text>Hydrolysis of terminal, non-reducing beta-D-glucosyl residues with release of beta-D-glucose.</text>
        <dbReference type="EC" id="3.2.1.21"/>
    </reaction>
</comment>
<dbReference type="InterPro" id="IPR036881">
    <property type="entry name" value="Glyco_hydro_3_C_sf"/>
</dbReference>
<dbReference type="Gene3D" id="3.20.20.300">
    <property type="entry name" value="Glycoside hydrolase, family 3, N-terminal domain"/>
    <property type="match status" value="1"/>
</dbReference>
<dbReference type="SMART" id="SM01217">
    <property type="entry name" value="Fn3_like"/>
    <property type="match status" value="1"/>
</dbReference>
<dbReference type="InterPro" id="IPR026891">
    <property type="entry name" value="Fn3-like"/>
</dbReference>
<evidence type="ECO:0000256" key="4">
    <source>
        <dbReference type="ARBA" id="ARBA00022729"/>
    </source>
</evidence>